<dbReference type="Pfam" id="PF11927">
    <property type="entry name" value="HODM_asu-like"/>
    <property type="match status" value="1"/>
</dbReference>
<dbReference type="InterPro" id="IPR021848">
    <property type="entry name" value="HODM_asu-like"/>
</dbReference>
<evidence type="ECO:0000313" key="2">
    <source>
        <dbReference type="Proteomes" id="UP000253426"/>
    </source>
</evidence>
<accession>A0A366H5B0</accession>
<organism evidence="1 2">
    <name type="scientific">Roseimicrobium gellanilyticum</name>
    <dbReference type="NCBI Taxonomy" id="748857"/>
    <lineage>
        <taxon>Bacteria</taxon>
        <taxon>Pseudomonadati</taxon>
        <taxon>Verrucomicrobiota</taxon>
        <taxon>Verrucomicrobiia</taxon>
        <taxon>Verrucomicrobiales</taxon>
        <taxon>Verrucomicrobiaceae</taxon>
        <taxon>Roseimicrobium</taxon>
    </lineage>
</organism>
<proteinExistence type="predicted"/>
<sequence>MPDWTRSFPDADHRWVMALRPVEEAKDFFAQQDASGAMLAERARWLVEDVEKYAALRSEAEAAVMETRQIAKAWGQPSEGGDGEDASPMQSLLALGHAWEPDLVWMHPDAQGTYRLAGGVACFPSSWALREKLGRTMQEVHSPVPGLNAELGRQIDTFLQRMTPGAVWQRENWSLSRDGELNHHPSHHRARLDATITLPEMWLRLEHQLLMKLPVSGSVLFGIRIEVVPLGELMKDVEATARLARLVATMSEEAAAYKGLAAARGALVEMLRGDC</sequence>
<dbReference type="AlphaFoldDB" id="A0A366H5B0"/>
<dbReference type="RefSeq" id="WP_113961907.1">
    <property type="nucleotide sequence ID" value="NZ_QNRR01000016.1"/>
</dbReference>
<protein>
    <submittedName>
        <fullName evidence="1">Uncharacterized protein DUF3445</fullName>
    </submittedName>
</protein>
<keyword evidence="2" id="KW-1185">Reference proteome</keyword>
<name>A0A366H5B0_9BACT</name>
<dbReference type="OrthoDB" id="5242510at2"/>
<reference evidence="1 2" key="1">
    <citation type="submission" date="2018-06" db="EMBL/GenBank/DDBJ databases">
        <title>Genomic Encyclopedia of Type Strains, Phase IV (KMG-IV): sequencing the most valuable type-strain genomes for metagenomic binning, comparative biology and taxonomic classification.</title>
        <authorList>
            <person name="Goeker M."/>
        </authorList>
    </citation>
    <scope>NUCLEOTIDE SEQUENCE [LARGE SCALE GENOMIC DNA]</scope>
    <source>
        <strain evidence="1 2">DSM 25532</strain>
    </source>
</reference>
<dbReference type="Proteomes" id="UP000253426">
    <property type="component" value="Unassembled WGS sequence"/>
</dbReference>
<gene>
    <name evidence="1" type="ORF">DES53_11647</name>
</gene>
<evidence type="ECO:0000313" key="1">
    <source>
        <dbReference type="EMBL" id="RBP36608.1"/>
    </source>
</evidence>
<comment type="caution">
    <text evidence="1">The sequence shown here is derived from an EMBL/GenBank/DDBJ whole genome shotgun (WGS) entry which is preliminary data.</text>
</comment>
<dbReference type="EMBL" id="QNRR01000016">
    <property type="protein sequence ID" value="RBP36608.1"/>
    <property type="molecule type" value="Genomic_DNA"/>
</dbReference>